<dbReference type="Pfam" id="PF13568">
    <property type="entry name" value="OMP_b-brl_2"/>
    <property type="match status" value="1"/>
</dbReference>
<dbReference type="EMBL" id="QLLL01000004">
    <property type="protein sequence ID" value="RAJ05070.1"/>
    <property type="molecule type" value="Genomic_DNA"/>
</dbReference>
<name>A0A327QLA0_9BACT</name>
<evidence type="ECO:0000256" key="1">
    <source>
        <dbReference type="SAM" id="SignalP"/>
    </source>
</evidence>
<proteinExistence type="predicted"/>
<reference evidence="3 4" key="1">
    <citation type="submission" date="2018-06" db="EMBL/GenBank/DDBJ databases">
        <title>Genomic Encyclopedia of Archaeal and Bacterial Type Strains, Phase II (KMG-II): from individual species to whole genera.</title>
        <authorList>
            <person name="Goeker M."/>
        </authorList>
    </citation>
    <scope>NUCLEOTIDE SEQUENCE [LARGE SCALE GENOMIC DNA]</scope>
    <source>
        <strain evidence="3 4">DSM 23857</strain>
    </source>
</reference>
<feature type="domain" description="Outer membrane protein beta-barrel" evidence="2">
    <location>
        <begin position="19"/>
        <end position="167"/>
    </location>
</feature>
<dbReference type="AlphaFoldDB" id="A0A327QLA0"/>
<evidence type="ECO:0000313" key="3">
    <source>
        <dbReference type="EMBL" id="RAJ05070.1"/>
    </source>
</evidence>
<keyword evidence="4" id="KW-1185">Reference proteome</keyword>
<accession>A0A327QLA0</accession>
<dbReference type="RefSeq" id="WP_111597696.1">
    <property type="nucleotide sequence ID" value="NZ_QLLL01000004.1"/>
</dbReference>
<feature type="signal peptide" evidence="1">
    <location>
        <begin position="1"/>
        <end position="19"/>
    </location>
</feature>
<organism evidence="3 4">
    <name type="scientific">Chitinophaga skermanii</name>
    <dbReference type="NCBI Taxonomy" id="331697"/>
    <lineage>
        <taxon>Bacteria</taxon>
        <taxon>Pseudomonadati</taxon>
        <taxon>Bacteroidota</taxon>
        <taxon>Chitinophagia</taxon>
        <taxon>Chitinophagales</taxon>
        <taxon>Chitinophagaceae</taxon>
        <taxon>Chitinophaga</taxon>
    </lineage>
</organism>
<gene>
    <name evidence="3" type="ORF">LX64_02224</name>
</gene>
<dbReference type="Proteomes" id="UP000249547">
    <property type="component" value="Unassembled WGS sequence"/>
</dbReference>
<dbReference type="OrthoDB" id="947434at2"/>
<evidence type="ECO:0000313" key="4">
    <source>
        <dbReference type="Proteomes" id="UP000249547"/>
    </source>
</evidence>
<keyword evidence="1" id="KW-0732">Signal</keyword>
<comment type="caution">
    <text evidence="3">The sequence shown here is derived from an EMBL/GenBank/DDBJ whole genome shotgun (WGS) entry which is preliminary data.</text>
</comment>
<feature type="chain" id="PRO_5016245320" evidence="1">
    <location>
        <begin position="20"/>
        <end position="194"/>
    </location>
</feature>
<sequence length="194" mass="20849">MKKVCLLAVAACLTFAANAQKNVTFGVKGGLNIANVSNTSSDATRTSGFAGGLAQIEINENWSVQPEIMFSGQGFKYNDIARREITGAINYINVPVMVQYYLIPEFNLEAGAQVGIKVGAKYKRNGDSNNVNSDFTTADFGLGFGCAYEFPIHLGISARYMFGITDIAKAGVANLSDGAQRNSVAQIGVFYKFR</sequence>
<evidence type="ECO:0000259" key="2">
    <source>
        <dbReference type="Pfam" id="PF13568"/>
    </source>
</evidence>
<protein>
    <submittedName>
        <fullName evidence="3">Outer membrane protein with beta-barrel domain</fullName>
    </submittedName>
</protein>
<dbReference type="InterPro" id="IPR025665">
    <property type="entry name" value="Beta-barrel_OMP_2"/>
</dbReference>